<gene>
    <name evidence="3" type="ORF">D3876_03140</name>
</gene>
<evidence type="ECO:0000313" key="3">
    <source>
        <dbReference type="EMBL" id="RJF93355.1"/>
    </source>
</evidence>
<accession>A0A418WQ35</accession>
<comment type="caution">
    <text evidence="3">The sequence shown here is derived from an EMBL/GenBank/DDBJ whole genome shotgun (WGS) entry which is preliminary data.</text>
</comment>
<evidence type="ECO:0008006" key="5">
    <source>
        <dbReference type="Google" id="ProtNLM"/>
    </source>
</evidence>
<evidence type="ECO:0000256" key="2">
    <source>
        <dbReference type="SAM" id="SignalP"/>
    </source>
</evidence>
<name>A0A418WQ35_9SPHN</name>
<evidence type="ECO:0000256" key="1">
    <source>
        <dbReference type="SAM" id="MobiDB-lite"/>
    </source>
</evidence>
<keyword evidence="2" id="KW-0732">Signal</keyword>
<organism evidence="3 4">
    <name type="scientific">Sphingomonas cavernae</name>
    <dbReference type="NCBI Taxonomy" id="2320861"/>
    <lineage>
        <taxon>Bacteria</taxon>
        <taxon>Pseudomonadati</taxon>
        <taxon>Pseudomonadota</taxon>
        <taxon>Alphaproteobacteria</taxon>
        <taxon>Sphingomonadales</taxon>
        <taxon>Sphingomonadaceae</taxon>
        <taxon>Sphingomonas</taxon>
    </lineage>
</organism>
<proteinExistence type="predicted"/>
<evidence type="ECO:0000313" key="4">
    <source>
        <dbReference type="Proteomes" id="UP000286100"/>
    </source>
</evidence>
<keyword evidence="4" id="KW-1185">Reference proteome</keyword>
<feature type="signal peptide" evidence="2">
    <location>
        <begin position="1"/>
        <end position="24"/>
    </location>
</feature>
<protein>
    <recommendedName>
        <fullName evidence="5">Secreted protein</fullName>
    </recommendedName>
</protein>
<reference evidence="3 4" key="1">
    <citation type="submission" date="2018-09" db="EMBL/GenBank/DDBJ databases">
        <authorList>
            <person name="Zhu H."/>
        </authorList>
    </citation>
    <scope>NUCLEOTIDE SEQUENCE [LARGE SCALE GENOMIC DNA]</scope>
    <source>
        <strain evidence="3 4">K2R01-6</strain>
    </source>
</reference>
<dbReference type="AlphaFoldDB" id="A0A418WQ35"/>
<dbReference type="EMBL" id="QYUM01000002">
    <property type="protein sequence ID" value="RJF93355.1"/>
    <property type="molecule type" value="Genomic_DNA"/>
</dbReference>
<dbReference type="Proteomes" id="UP000286100">
    <property type="component" value="Unassembled WGS sequence"/>
</dbReference>
<feature type="chain" id="PRO_5019184345" description="Secreted protein" evidence="2">
    <location>
        <begin position="25"/>
        <end position="89"/>
    </location>
</feature>
<sequence length="89" mass="9569">MSPFARVTALGAVIAFVLAVPAAAEDTAASKPKKGDPDEVVCEKQEVLGSRLAVKKVCKTRAQWEEQRRADRDLVHKSQMGSCARQAGC</sequence>
<feature type="region of interest" description="Disordered" evidence="1">
    <location>
        <begin position="68"/>
        <end position="89"/>
    </location>
</feature>